<evidence type="ECO:0000313" key="2">
    <source>
        <dbReference type="Proteomes" id="UP001234297"/>
    </source>
</evidence>
<gene>
    <name evidence="1" type="ORF">MRB53_004775</name>
</gene>
<keyword evidence="2" id="KW-1185">Reference proteome</keyword>
<accession>A0ACC2MBH2</accession>
<comment type="caution">
    <text evidence="1">The sequence shown here is derived from an EMBL/GenBank/DDBJ whole genome shotgun (WGS) entry which is preliminary data.</text>
</comment>
<dbReference type="Proteomes" id="UP001234297">
    <property type="component" value="Chromosome 2"/>
</dbReference>
<organism evidence="1 2">
    <name type="scientific">Persea americana</name>
    <name type="common">Avocado</name>
    <dbReference type="NCBI Taxonomy" id="3435"/>
    <lineage>
        <taxon>Eukaryota</taxon>
        <taxon>Viridiplantae</taxon>
        <taxon>Streptophyta</taxon>
        <taxon>Embryophyta</taxon>
        <taxon>Tracheophyta</taxon>
        <taxon>Spermatophyta</taxon>
        <taxon>Magnoliopsida</taxon>
        <taxon>Magnoliidae</taxon>
        <taxon>Laurales</taxon>
        <taxon>Lauraceae</taxon>
        <taxon>Persea</taxon>
    </lineage>
</organism>
<proteinExistence type="predicted"/>
<sequence length="164" mass="18032">MCLVFSLRLRCRLLRWKIVVTKGAIIRSRGINSLPPTHSCEALSGQRRHTRGILVISPPTVLDSTGLAVPLTNDLPIRVEIPLAETDSPGFGLSKQKVLCSLSFASLTLLCFFSSKISSFSHISLEFLPSENPKIGYFNACSCICMQFRGLIDSIAANFPFGMR</sequence>
<name>A0ACC2MBH2_PERAE</name>
<dbReference type="EMBL" id="CM056810">
    <property type="protein sequence ID" value="KAJ8643027.1"/>
    <property type="molecule type" value="Genomic_DNA"/>
</dbReference>
<evidence type="ECO:0000313" key="1">
    <source>
        <dbReference type="EMBL" id="KAJ8643027.1"/>
    </source>
</evidence>
<protein>
    <submittedName>
        <fullName evidence="1">Uncharacterized protein</fullName>
    </submittedName>
</protein>
<reference evidence="1 2" key="1">
    <citation type="journal article" date="2022" name="Hortic Res">
        <title>A haplotype resolved chromosomal level avocado genome allows analysis of novel avocado genes.</title>
        <authorList>
            <person name="Nath O."/>
            <person name="Fletcher S.J."/>
            <person name="Hayward A."/>
            <person name="Shaw L.M."/>
            <person name="Masouleh A.K."/>
            <person name="Furtado A."/>
            <person name="Henry R.J."/>
            <person name="Mitter N."/>
        </authorList>
    </citation>
    <scope>NUCLEOTIDE SEQUENCE [LARGE SCALE GENOMIC DNA]</scope>
    <source>
        <strain evidence="2">cv. Hass</strain>
    </source>
</reference>